<dbReference type="EMBL" id="JBHSOF010000008">
    <property type="protein sequence ID" value="MFC5663249.1"/>
    <property type="molecule type" value="Genomic_DNA"/>
</dbReference>
<feature type="transmembrane region" description="Helical" evidence="2">
    <location>
        <begin position="30"/>
        <end position="52"/>
    </location>
</feature>
<accession>A0ABW0X216</accession>
<dbReference type="RefSeq" id="WP_380224894.1">
    <property type="nucleotide sequence ID" value="NZ_JBHSOF010000008.1"/>
</dbReference>
<feature type="transmembrane region" description="Helical" evidence="2">
    <location>
        <begin position="72"/>
        <end position="92"/>
    </location>
</feature>
<evidence type="ECO:0008006" key="5">
    <source>
        <dbReference type="Google" id="ProtNLM"/>
    </source>
</evidence>
<evidence type="ECO:0000313" key="3">
    <source>
        <dbReference type="EMBL" id="MFC5663249.1"/>
    </source>
</evidence>
<gene>
    <name evidence="3" type="ORF">ACFP3U_09675</name>
</gene>
<keyword evidence="2" id="KW-0472">Membrane</keyword>
<evidence type="ECO:0000256" key="1">
    <source>
        <dbReference type="SAM" id="MobiDB-lite"/>
    </source>
</evidence>
<sequence>MLTAAVSIALSAAGVAVAGLRAYRRRFLSATRWFAVALLPVGLYLTGLFPVARTIGDELADWATKLVLDPRVWTGIVLLAVSAGLLVTTRWVGRRGAVTGGSGARPAAGPAPARPAVAPAAEPAPQRTREAAQAKPAEQAAAGKAGKAGKGGKGGKGGDGLDEFADIEEILRRRGI</sequence>
<feature type="compositionally biased region" description="Low complexity" evidence="1">
    <location>
        <begin position="104"/>
        <end position="126"/>
    </location>
</feature>
<reference evidence="4" key="1">
    <citation type="journal article" date="2019" name="Int. J. Syst. Evol. Microbiol.">
        <title>The Global Catalogue of Microorganisms (GCM) 10K type strain sequencing project: providing services to taxonomists for standard genome sequencing and annotation.</title>
        <authorList>
            <consortium name="The Broad Institute Genomics Platform"/>
            <consortium name="The Broad Institute Genome Sequencing Center for Infectious Disease"/>
            <person name="Wu L."/>
            <person name="Ma J."/>
        </authorList>
    </citation>
    <scope>NUCLEOTIDE SEQUENCE [LARGE SCALE GENOMIC DNA]</scope>
    <source>
        <strain evidence="4">CGMCC 4.1437</strain>
    </source>
</reference>
<proteinExistence type="predicted"/>
<organism evidence="3 4">
    <name type="scientific">Kitasatospora misakiensis</name>
    <dbReference type="NCBI Taxonomy" id="67330"/>
    <lineage>
        <taxon>Bacteria</taxon>
        <taxon>Bacillati</taxon>
        <taxon>Actinomycetota</taxon>
        <taxon>Actinomycetes</taxon>
        <taxon>Kitasatosporales</taxon>
        <taxon>Streptomycetaceae</taxon>
        <taxon>Kitasatospora</taxon>
    </lineage>
</organism>
<keyword evidence="4" id="KW-1185">Reference proteome</keyword>
<comment type="caution">
    <text evidence="3">The sequence shown here is derived from an EMBL/GenBank/DDBJ whole genome shotgun (WGS) entry which is preliminary data.</text>
</comment>
<keyword evidence="2" id="KW-0812">Transmembrane</keyword>
<feature type="compositionally biased region" description="Low complexity" evidence="1">
    <location>
        <begin position="133"/>
        <end position="145"/>
    </location>
</feature>
<evidence type="ECO:0000256" key="2">
    <source>
        <dbReference type="SAM" id="Phobius"/>
    </source>
</evidence>
<feature type="compositionally biased region" description="Gly residues" evidence="1">
    <location>
        <begin position="146"/>
        <end position="158"/>
    </location>
</feature>
<dbReference type="Proteomes" id="UP001595975">
    <property type="component" value="Unassembled WGS sequence"/>
</dbReference>
<feature type="transmembrane region" description="Helical" evidence="2">
    <location>
        <begin position="6"/>
        <end position="23"/>
    </location>
</feature>
<name>A0ABW0X216_9ACTN</name>
<keyword evidence="2" id="KW-1133">Transmembrane helix</keyword>
<feature type="region of interest" description="Disordered" evidence="1">
    <location>
        <begin position="99"/>
        <end position="163"/>
    </location>
</feature>
<evidence type="ECO:0000313" key="4">
    <source>
        <dbReference type="Proteomes" id="UP001595975"/>
    </source>
</evidence>
<protein>
    <recommendedName>
        <fullName evidence="5">Cellulose synthase</fullName>
    </recommendedName>
</protein>